<name>A0ACA9LSV5_9GLOM</name>
<sequence length="70" mass="8250">MLPALQDPTLCEELNKCELNKCLEVFKDLNSRNIRLNQIYNYLNNELDEKKSLKSVAMLLSDLQHRTLRN</sequence>
<reference evidence="1" key="1">
    <citation type="submission" date="2021-06" db="EMBL/GenBank/DDBJ databases">
        <authorList>
            <person name="Kallberg Y."/>
            <person name="Tangrot J."/>
            <person name="Rosling A."/>
        </authorList>
    </citation>
    <scope>NUCLEOTIDE SEQUENCE</scope>
    <source>
        <strain evidence="1">28 12/20/2015</strain>
    </source>
</reference>
<comment type="caution">
    <text evidence="1">The sequence shown here is derived from an EMBL/GenBank/DDBJ whole genome shotgun (WGS) entry which is preliminary data.</text>
</comment>
<dbReference type="Proteomes" id="UP000789366">
    <property type="component" value="Unassembled WGS sequence"/>
</dbReference>
<evidence type="ECO:0000313" key="1">
    <source>
        <dbReference type="EMBL" id="CAG8548959.1"/>
    </source>
</evidence>
<accession>A0ACA9LSV5</accession>
<evidence type="ECO:0000313" key="2">
    <source>
        <dbReference type="Proteomes" id="UP000789366"/>
    </source>
</evidence>
<protein>
    <submittedName>
        <fullName evidence="1">8709_t:CDS:1</fullName>
    </submittedName>
</protein>
<dbReference type="EMBL" id="CAJVPW010005025">
    <property type="protein sequence ID" value="CAG8548959.1"/>
    <property type="molecule type" value="Genomic_DNA"/>
</dbReference>
<organism evidence="1 2">
    <name type="scientific">Cetraspora pellucida</name>
    <dbReference type="NCBI Taxonomy" id="1433469"/>
    <lineage>
        <taxon>Eukaryota</taxon>
        <taxon>Fungi</taxon>
        <taxon>Fungi incertae sedis</taxon>
        <taxon>Mucoromycota</taxon>
        <taxon>Glomeromycotina</taxon>
        <taxon>Glomeromycetes</taxon>
        <taxon>Diversisporales</taxon>
        <taxon>Gigasporaceae</taxon>
        <taxon>Cetraspora</taxon>
    </lineage>
</organism>
<keyword evidence="2" id="KW-1185">Reference proteome</keyword>
<feature type="non-terminal residue" evidence="1">
    <location>
        <position position="70"/>
    </location>
</feature>
<proteinExistence type="predicted"/>
<gene>
    <name evidence="1" type="ORF">SPELUC_LOCUS5127</name>
</gene>